<feature type="binding site" evidence="15">
    <location>
        <begin position="36"/>
        <end position="43"/>
    </location>
    <ligand>
        <name>ATP</name>
        <dbReference type="ChEBI" id="CHEBI:30616"/>
    </ligand>
</feature>
<evidence type="ECO:0000256" key="2">
    <source>
        <dbReference type="ARBA" id="ARBA00022741"/>
    </source>
</evidence>
<evidence type="ECO:0000256" key="16">
    <source>
        <dbReference type="SAM" id="MobiDB-lite"/>
    </source>
</evidence>
<dbReference type="Pfam" id="PF00580">
    <property type="entry name" value="UvrD-helicase"/>
    <property type="match status" value="1"/>
</dbReference>
<keyword evidence="4 15" id="KW-0378">Hydrolase</keyword>
<dbReference type="Gene3D" id="1.10.486.10">
    <property type="entry name" value="PCRA, domain 4"/>
    <property type="match status" value="1"/>
</dbReference>
<evidence type="ECO:0000313" key="19">
    <source>
        <dbReference type="EMBL" id="MDT0575066.1"/>
    </source>
</evidence>
<dbReference type="Gene3D" id="3.40.50.300">
    <property type="entry name" value="P-loop containing nucleotide triphosphate hydrolases"/>
    <property type="match status" value="3"/>
</dbReference>
<evidence type="ECO:0000256" key="8">
    <source>
        <dbReference type="ARBA" id="ARBA00023125"/>
    </source>
</evidence>
<accession>A0ABU2ZEN4</accession>
<evidence type="ECO:0000256" key="14">
    <source>
        <dbReference type="ARBA" id="ARBA00048988"/>
    </source>
</evidence>
<dbReference type="InterPro" id="IPR014151">
    <property type="entry name" value="DNA_helicase_AddA"/>
</dbReference>
<dbReference type="Proteomes" id="UP001259803">
    <property type="component" value="Unassembled WGS sequence"/>
</dbReference>
<evidence type="ECO:0000313" key="20">
    <source>
        <dbReference type="Proteomes" id="UP001259803"/>
    </source>
</evidence>
<feature type="region of interest" description="Disordered" evidence="16">
    <location>
        <begin position="975"/>
        <end position="1009"/>
    </location>
</feature>
<dbReference type="EMBL" id="JAVRHS010000001">
    <property type="protein sequence ID" value="MDT0575066.1"/>
    <property type="molecule type" value="Genomic_DNA"/>
</dbReference>
<evidence type="ECO:0000256" key="9">
    <source>
        <dbReference type="ARBA" id="ARBA00023204"/>
    </source>
</evidence>
<evidence type="ECO:0000256" key="10">
    <source>
        <dbReference type="ARBA" id="ARBA00023235"/>
    </source>
</evidence>
<reference evidence="19 20" key="1">
    <citation type="submission" date="2023-09" db="EMBL/GenBank/DDBJ databases">
        <authorList>
            <person name="Rey-Velasco X."/>
        </authorList>
    </citation>
    <scope>NUCLEOTIDE SEQUENCE [LARGE SCALE GENOMIC DNA]</scope>
    <source>
        <strain evidence="19 20">F390</strain>
    </source>
</reference>
<gene>
    <name evidence="19" type="primary">addA</name>
    <name evidence="19" type="ORF">RM533_02570</name>
</gene>
<keyword evidence="2 15" id="KW-0547">Nucleotide-binding</keyword>
<protein>
    <recommendedName>
        <fullName evidence="12">DNA 3'-5' helicase</fullName>
        <ecNumber evidence="12">5.6.2.4</ecNumber>
    </recommendedName>
    <alternativeName>
        <fullName evidence="13">DNA 3'-5' helicase II</fullName>
    </alternativeName>
</protein>
<comment type="catalytic activity">
    <reaction evidence="14">
        <text>ATP + H2O = ADP + phosphate + H(+)</text>
        <dbReference type="Rhea" id="RHEA:13065"/>
        <dbReference type="ChEBI" id="CHEBI:15377"/>
        <dbReference type="ChEBI" id="CHEBI:15378"/>
        <dbReference type="ChEBI" id="CHEBI:30616"/>
        <dbReference type="ChEBI" id="CHEBI:43474"/>
        <dbReference type="ChEBI" id="CHEBI:456216"/>
        <dbReference type="EC" id="5.6.2.4"/>
    </reaction>
</comment>
<keyword evidence="20" id="KW-1185">Reference proteome</keyword>
<dbReference type="PROSITE" id="PS51217">
    <property type="entry name" value="UVRD_HELICASE_CTER"/>
    <property type="match status" value="1"/>
</dbReference>
<evidence type="ECO:0000256" key="4">
    <source>
        <dbReference type="ARBA" id="ARBA00022801"/>
    </source>
</evidence>
<dbReference type="InterPro" id="IPR014016">
    <property type="entry name" value="UvrD-like_ATP-bd"/>
</dbReference>
<evidence type="ECO:0000256" key="6">
    <source>
        <dbReference type="ARBA" id="ARBA00022839"/>
    </source>
</evidence>
<sequence>MTVRSMVSPAGATRRFALQDNQRHAVDPKESVWLSASAGTGKTQVLSSRVLRLLLQPGVEPSQILCLTFTRAGAAEMANRVNDELTSWVRADEAVLTNSLRAIGAPFDPDTRARARTRFASVLDCPGGGLRIETIHAFSQWLLSAFPMEAGLIPGTRPMEDRDRELLLRQVLSQMLIEAEETGNTTLTQALAMLSLRMDQSAIENFLMACAAAREVWEGPGAWQPPLMTRVRRLLGLAAEAQPDELAASCSDDLFAVDALRSCMAALQSWGTKTGLGHASAIAAWLERNPIERLATLPQLRSALFTKAGAVRSLKFVLKIDPAYEEHAAEVKELLQAVEDAQALEALASWLSPALTLGRSFALAWEEAKNREGFIDFDDQIRQAARLLQRSDMSDWIRYKLDRRFDHILVDEAQDTNAAQWNIINALTEEFYAGIGAAGERPRTLFVVGDYKQAIFRFQGTSPENFEAARQRVRGRMAQAFANKERLRGEHTLRTLKEYGLERSYRTAQPILDFVDDAIAAIGPQNFGLTADPGRHLGEERPGQVVLWRAVGAAADAQDGEGGLASTAEETGGSDRLGEEQWLSRPDRCVADNIARQVRHWLDSGFMLVKGQARHAGPGDILILVRKRKDLAGLIVARLHAQGVPVAGVDRLRLGAPLVVRDLMAALRFAAQPHDDLSLAALLVSPLFGWSQADLLEHGYREKHVRLWDHLRAATAQTPRDAVTRLLALLARADYQPLQALLHWLLVGPWQGRRVLMARLGAEAGDAIDELLNAALAFAAVQTASLAGFVRWFDAGSGELKREAAQDAGLVRVMTVHGSKGLQAPIVILADAADDPDRSMPSGMELTEAGDPAMGFAPRCVPLPPLRKEERRGRIVEAQQAAAIAERQEHWRLLYVAMTRAEEALFIAGALPARRDAPPEDSWYARLSDLFSGDWQDDPIWAGALTAGQEACHSVSMMPTVAPAARVTLPEWLHQPVGQEPRPPRPLAPSTLDDYAAPDPPLRPHPDMAAPIDPARRGVLIHRLLERLPVVAPADRLAAASRWLSKQAADLTPDDRQTLISAAMKVLDDPAFAAIFSADALAEVPLTATFDGRVITGTVDRLLIGRNLVQVVDYKTTRSPPTALGEIPLAHLRQMAAYVTALQIIYPARTVEAGLLYTQAPRLFTLPASLLHDVEPTAL</sequence>
<dbReference type="InterPro" id="IPR038726">
    <property type="entry name" value="PDDEXK_AddAB-type"/>
</dbReference>
<feature type="region of interest" description="Disordered" evidence="16">
    <location>
        <begin position="558"/>
        <end position="579"/>
    </location>
</feature>
<evidence type="ECO:0000256" key="7">
    <source>
        <dbReference type="ARBA" id="ARBA00022840"/>
    </source>
</evidence>
<organism evidence="19 20">
    <name type="scientific">Croceicoccus esteveae</name>
    <dbReference type="NCBI Taxonomy" id="3075597"/>
    <lineage>
        <taxon>Bacteria</taxon>
        <taxon>Pseudomonadati</taxon>
        <taxon>Pseudomonadota</taxon>
        <taxon>Alphaproteobacteria</taxon>
        <taxon>Sphingomonadales</taxon>
        <taxon>Erythrobacteraceae</taxon>
        <taxon>Croceicoccus</taxon>
    </lineage>
</organism>
<evidence type="ECO:0000256" key="3">
    <source>
        <dbReference type="ARBA" id="ARBA00022763"/>
    </source>
</evidence>
<comment type="catalytic activity">
    <reaction evidence="11">
        <text>Couples ATP hydrolysis with the unwinding of duplex DNA by translocating in the 3'-5' direction.</text>
        <dbReference type="EC" id="5.6.2.4"/>
    </reaction>
</comment>
<feature type="domain" description="UvrD-like helicase ATP-binding" evidence="17">
    <location>
        <begin position="15"/>
        <end position="508"/>
    </location>
</feature>
<keyword evidence="10" id="KW-0413">Isomerase</keyword>
<dbReference type="InterPro" id="IPR014017">
    <property type="entry name" value="DNA_helicase_UvrD-like_C"/>
</dbReference>
<evidence type="ECO:0000256" key="13">
    <source>
        <dbReference type="ARBA" id="ARBA00034923"/>
    </source>
</evidence>
<keyword evidence="6" id="KW-0269">Exonuclease</keyword>
<evidence type="ECO:0000259" key="18">
    <source>
        <dbReference type="PROSITE" id="PS51217"/>
    </source>
</evidence>
<evidence type="ECO:0000259" key="17">
    <source>
        <dbReference type="PROSITE" id="PS51198"/>
    </source>
</evidence>
<evidence type="ECO:0000256" key="5">
    <source>
        <dbReference type="ARBA" id="ARBA00022806"/>
    </source>
</evidence>
<evidence type="ECO:0000256" key="12">
    <source>
        <dbReference type="ARBA" id="ARBA00034808"/>
    </source>
</evidence>
<dbReference type="Gene3D" id="3.90.320.10">
    <property type="match status" value="1"/>
</dbReference>
<dbReference type="SUPFAM" id="SSF52980">
    <property type="entry name" value="Restriction endonuclease-like"/>
    <property type="match status" value="1"/>
</dbReference>
<keyword evidence="7 15" id="KW-0067">ATP-binding</keyword>
<dbReference type="NCBIfam" id="TIGR02784">
    <property type="entry name" value="addA_alphas"/>
    <property type="match status" value="1"/>
</dbReference>
<dbReference type="EC" id="5.6.2.4" evidence="12"/>
<evidence type="ECO:0000256" key="11">
    <source>
        <dbReference type="ARBA" id="ARBA00034617"/>
    </source>
</evidence>
<keyword evidence="5 15" id="KW-0347">Helicase</keyword>
<keyword evidence="8" id="KW-0238">DNA-binding</keyword>
<proteinExistence type="predicted"/>
<dbReference type="InterPro" id="IPR000212">
    <property type="entry name" value="DNA_helicase_UvrD/REP"/>
</dbReference>
<dbReference type="Gene3D" id="3.30.160.800">
    <property type="match status" value="1"/>
</dbReference>
<keyword evidence="3" id="KW-0227">DNA damage</keyword>
<dbReference type="PANTHER" id="PTHR11070">
    <property type="entry name" value="UVRD / RECB / PCRA DNA HELICASE FAMILY MEMBER"/>
    <property type="match status" value="1"/>
</dbReference>
<dbReference type="InterPro" id="IPR011335">
    <property type="entry name" value="Restrct_endonuc-II-like"/>
</dbReference>
<dbReference type="PANTHER" id="PTHR11070:SF2">
    <property type="entry name" value="ATP-DEPENDENT DNA HELICASE SRS2"/>
    <property type="match status" value="1"/>
</dbReference>
<evidence type="ECO:0000256" key="15">
    <source>
        <dbReference type="PROSITE-ProRule" id="PRU00560"/>
    </source>
</evidence>
<dbReference type="PROSITE" id="PS51198">
    <property type="entry name" value="UVRD_HELICASE_ATP_BIND"/>
    <property type="match status" value="1"/>
</dbReference>
<dbReference type="SUPFAM" id="SSF52540">
    <property type="entry name" value="P-loop containing nucleoside triphosphate hydrolases"/>
    <property type="match status" value="1"/>
</dbReference>
<evidence type="ECO:0000256" key="1">
    <source>
        <dbReference type="ARBA" id="ARBA00022722"/>
    </source>
</evidence>
<keyword evidence="9" id="KW-0234">DNA repair</keyword>
<dbReference type="GO" id="GO:0004386">
    <property type="term" value="F:helicase activity"/>
    <property type="evidence" value="ECO:0007669"/>
    <property type="project" value="UniProtKB-KW"/>
</dbReference>
<comment type="caution">
    <text evidence="19">The sequence shown here is derived from an EMBL/GenBank/DDBJ whole genome shotgun (WGS) entry which is preliminary data.</text>
</comment>
<name>A0ABU2ZEN4_9SPHN</name>
<dbReference type="Pfam" id="PF12705">
    <property type="entry name" value="PDDEXK_1"/>
    <property type="match status" value="1"/>
</dbReference>
<dbReference type="InterPro" id="IPR011604">
    <property type="entry name" value="PDDEXK-like_dom_sf"/>
</dbReference>
<dbReference type="InterPro" id="IPR027417">
    <property type="entry name" value="P-loop_NTPase"/>
</dbReference>
<feature type="domain" description="UvrD-like helicase C-terminal" evidence="18">
    <location>
        <begin position="544"/>
        <end position="821"/>
    </location>
</feature>
<keyword evidence="1" id="KW-0540">Nuclease</keyword>
<dbReference type="Pfam" id="PF13361">
    <property type="entry name" value="UvrD_C"/>
    <property type="match status" value="1"/>
</dbReference>